<dbReference type="SUPFAM" id="SSF56317">
    <property type="entry name" value="Carbon-nitrogen hydrolase"/>
    <property type="match status" value="1"/>
</dbReference>
<organism evidence="3 4">
    <name type="scientific">Coprothermobacter proteolyticus (strain ATCC 35245 / DSM 5265 / OCM 4 / BT)</name>
    <dbReference type="NCBI Taxonomy" id="309798"/>
    <lineage>
        <taxon>Bacteria</taxon>
        <taxon>Pseudomonadati</taxon>
        <taxon>Coprothermobacterota</taxon>
        <taxon>Coprothermobacteria</taxon>
        <taxon>Coprothermobacterales</taxon>
        <taxon>Coprothermobacteraceae</taxon>
        <taxon>Coprothermobacter</taxon>
    </lineage>
</organism>
<keyword evidence="1" id="KW-0378">Hydrolase</keyword>
<dbReference type="PROSITE" id="PS50263">
    <property type="entry name" value="CN_HYDROLASE"/>
    <property type="match status" value="1"/>
</dbReference>
<gene>
    <name evidence="3" type="ordered locus">COPRO5265_1310</name>
</gene>
<dbReference type="eggNOG" id="COG0388">
    <property type="taxonomic scope" value="Bacteria"/>
</dbReference>
<dbReference type="CDD" id="cd07577">
    <property type="entry name" value="Ph0642_like"/>
    <property type="match status" value="1"/>
</dbReference>
<dbReference type="PANTHER" id="PTHR43674">
    <property type="entry name" value="NITRILASE C965.09-RELATED"/>
    <property type="match status" value="1"/>
</dbReference>
<evidence type="ECO:0000256" key="1">
    <source>
        <dbReference type="ARBA" id="ARBA00022801"/>
    </source>
</evidence>
<reference evidence="4" key="1">
    <citation type="submission" date="2008-08" db="EMBL/GenBank/DDBJ databases">
        <title>The complete genome sequence of Coprothermobacter proteolyticus strain ATCC 5245 / DSM 5265 / BT.</title>
        <authorList>
            <person name="Dodson R.J."/>
            <person name="Durkin A.S."/>
            <person name="Wu M."/>
            <person name="Eisen J."/>
            <person name="Sutton G."/>
        </authorList>
    </citation>
    <scope>NUCLEOTIDE SEQUENCE [LARGE SCALE GENOMIC DNA]</scope>
    <source>
        <strain evidence="4">ATCC 35245 / DSM 5265 / OCM 4 / BT</strain>
    </source>
</reference>
<dbReference type="InterPro" id="IPR036526">
    <property type="entry name" value="C-N_Hydrolase_sf"/>
</dbReference>
<name>B5YA14_COPPD</name>
<dbReference type="Gene3D" id="3.60.110.10">
    <property type="entry name" value="Carbon-nitrogen hydrolase"/>
    <property type="match status" value="1"/>
</dbReference>
<dbReference type="GO" id="GO:0016811">
    <property type="term" value="F:hydrolase activity, acting on carbon-nitrogen (but not peptide) bonds, in linear amides"/>
    <property type="evidence" value="ECO:0007669"/>
    <property type="project" value="TreeGrafter"/>
</dbReference>
<keyword evidence="4" id="KW-1185">Reference proteome</keyword>
<dbReference type="RefSeq" id="WP_012543575.1">
    <property type="nucleotide sequence ID" value="NC_011295.1"/>
</dbReference>
<dbReference type="Pfam" id="PF00795">
    <property type="entry name" value="CN_hydrolase"/>
    <property type="match status" value="1"/>
</dbReference>
<sequence length="257" mass="29059">MKVGYVQFRPKFGDKEYNVSKMIDMASTLDAEVIVFPELANTGYVFKSKEEIVTLAEPYDGPSIKRMQEFSKRKGALLAFGFAERFGDVFYNSAAVVTPEGEVKIYQKVHLFNEEKLYFNRGDKFFTFTWHDTVFGVMICFDWIFPEAMRTLALMGAQIVLHPANLVLPYCQDAMVTRCIENRVFEITANRIGVERGLKFTGASQITAPGGIVLHRATKTKEEALAVDIDPGLALQKSINSYNDLFKDRLPSAYKLS</sequence>
<reference evidence="3 4" key="2">
    <citation type="journal article" date="2014" name="Genome Announc.">
        <title>Complete Genome Sequence of Coprothermobacter proteolyticus DSM 5265.</title>
        <authorList>
            <person name="Alexiev A."/>
            <person name="Coil D.A."/>
            <person name="Badger J.H."/>
            <person name="Enticknap J."/>
            <person name="Ward N."/>
            <person name="Robb F.T."/>
            <person name="Eisen J.A."/>
        </authorList>
    </citation>
    <scope>NUCLEOTIDE SEQUENCE [LARGE SCALE GENOMIC DNA]</scope>
    <source>
        <strain evidence="4">ATCC 35245 / DSM 5265 / OCM 4 / BT</strain>
    </source>
</reference>
<dbReference type="Proteomes" id="UP000001732">
    <property type="component" value="Chromosome"/>
</dbReference>
<dbReference type="STRING" id="309798.COPRO5265_1310"/>
<dbReference type="AlphaFoldDB" id="B5YA14"/>
<dbReference type="HOGENOM" id="CLU_030130_3_1_9"/>
<accession>B5YA14</accession>
<proteinExistence type="predicted"/>
<dbReference type="InterPro" id="IPR050345">
    <property type="entry name" value="Aliph_Amidase/BUP"/>
</dbReference>
<feature type="domain" description="CN hydrolase" evidence="2">
    <location>
        <begin position="1"/>
        <end position="231"/>
    </location>
</feature>
<dbReference type="PANTHER" id="PTHR43674:SF2">
    <property type="entry name" value="BETA-UREIDOPROPIONASE"/>
    <property type="match status" value="1"/>
</dbReference>
<dbReference type="InterPro" id="IPR003010">
    <property type="entry name" value="C-N_Hydrolase"/>
</dbReference>
<evidence type="ECO:0000313" key="4">
    <source>
        <dbReference type="Proteomes" id="UP000001732"/>
    </source>
</evidence>
<evidence type="ECO:0000313" key="3">
    <source>
        <dbReference type="EMBL" id="ACI16923.1"/>
    </source>
</evidence>
<evidence type="ECO:0000259" key="2">
    <source>
        <dbReference type="PROSITE" id="PS50263"/>
    </source>
</evidence>
<protein>
    <submittedName>
        <fullName evidence="3">Beta ureidopropionase</fullName>
    </submittedName>
</protein>
<dbReference type="EMBL" id="CP001145">
    <property type="protein sequence ID" value="ACI16923.1"/>
    <property type="molecule type" value="Genomic_DNA"/>
</dbReference>
<dbReference type="OrthoDB" id="2826359at2"/>
<dbReference type="KEGG" id="cpo:COPRO5265_1310"/>